<accession>A0A4Y1RU59</accession>
<sequence>MFYPYLLFGSLQDLVDLLELKMPLIYNGLGVLQFNWGIPQSMSVLGLITQTISSKLRFLFSHGYQVVAGLAADGRQIVGRTKSEANNYESLHDSPFDTTNLKNVCKKAELSQPNNKLTKLRLVEFVRSIISDYR</sequence>
<organism evidence="1">
    <name type="scientific">Prunus dulcis</name>
    <name type="common">Almond</name>
    <name type="synonym">Amygdalus dulcis</name>
    <dbReference type="NCBI Taxonomy" id="3755"/>
    <lineage>
        <taxon>Eukaryota</taxon>
        <taxon>Viridiplantae</taxon>
        <taxon>Streptophyta</taxon>
        <taxon>Embryophyta</taxon>
        <taxon>Tracheophyta</taxon>
        <taxon>Spermatophyta</taxon>
        <taxon>Magnoliopsida</taxon>
        <taxon>eudicotyledons</taxon>
        <taxon>Gunneridae</taxon>
        <taxon>Pentapetalae</taxon>
        <taxon>rosids</taxon>
        <taxon>fabids</taxon>
        <taxon>Rosales</taxon>
        <taxon>Rosaceae</taxon>
        <taxon>Amygdaloideae</taxon>
        <taxon>Amygdaleae</taxon>
        <taxon>Prunus</taxon>
    </lineage>
</organism>
<dbReference type="InterPro" id="IPR029055">
    <property type="entry name" value="Ntn_hydrolases_N"/>
</dbReference>
<evidence type="ECO:0000313" key="1">
    <source>
        <dbReference type="EMBL" id="BBH07283.1"/>
    </source>
</evidence>
<gene>
    <name evidence="1" type="ORF">Prudu_019165</name>
</gene>
<reference evidence="1" key="1">
    <citation type="journal article" date="2019" name="Science">
        <title>Mutation of a bHLH transcription factor allowed almond domestication.</title>
        <authorList>
            <person name="Sanchez-Perez R."/>
            <person name="Pavan S."/>
            <person name="Mazzeo R."/>
            <person name="Moldovan C."/>
            <person name="Aiese Cigliano R."/>
            <person name="Del Cueto J."/>
            <person name="Ricciardi F."/>
            <person name="Lotti C."/>
            <person name="Ricciardi L."/>
            <person name="Dicenta F."/>
            <person name="Lopez-Marques R.L."/>
            <person name="Lindberg Moller B."/>
        </authorList>
    </citation>
    <scope>NUCLEOTIDE SEQUENCE</scope>
</reference>
<dbReference type="EMBL" id="AP019303">
    <property type="protein sequence ID" value="BBH07283.1"/>
    <property type="molecule type" value="Genomic_DNA"/>
</dbReference>
<dbReference type="AlphaFoldDB" id="A0A4Y1RU59"/>
<protein>
    <submittedName>
        <fullName evidence="1">Golgin candidate 5</fullName>
    </submittedName>
</protein>
<dbReference type="SUPFAM" id="SSF56235">
    <property type="entry name" value="N-terminal nucleophile aminohydrolases (Ntn hydrolases)"/>
    <property type="match status" value="1"/>
</dbReference>
<name>A0A4Y1RU59_PRUDU</name>
<proteinExistence type="predicted"/>